<dbReference type="SUPFAM" id="SSF52540">
    <property type="entry name" value="P-loop containing nucleoside triphosphate hydrolases"/>
    <property type="match status" value="1"/>
</dbReference>
<dbReference type="GO" id="GO:0003697">
    <property type="term" value="F:single-stranded DNA binding"/>
    <property type="evidence" value="ECO:0007669"/>
    <property type="project" value="UniProtKB-UniRule"/>
</dbReference>
<reference evidence="15" key="1">
    <citation type="journal article" date="2021" name="PeerJ">
        <title>Extensive microbial diversity within the chicken gut microbiome revealed by metagenomics and culture.</title>
        <authorList>
            <person name="Gilroy R."/>
            <person name="Ravi A."/>
            <person name="Getino M."/>
            <person name="Pursley I."/>
            <person name="Horton D.L."/>
            <person name="Alikhan N.F."/>
            <person name="Baker D."/>
            <person name="Gharbi K."/>
            <person name="Hall N."/>
            <person name="Watson M."/>
            <person name="Adriaenssens E.M."/>
            <person name="Foster-Nyarko E."/>
            <person name="Jarju S."/>
            <person name="Secka A."/>
            <person name="Antonio M."/>
            <person name="Oren A."/>
            <person name="Chaudhuri R.R."/>
            <person name="La Ragione R."/>
            <person name="Hildebrand F."/>
            <person name="Pallen M.J."/>
        </authorList>
    </citation>
    <scope>NUCLEOTIDE SEQUENCE</scope>
    <source>
        <strain evidence="15">ChiHjej12B11-14209</strain>
    </source>
</reference>
<dbReference type="Gene3D" id="3.40.50.300">
    <property type="entry name" value="P-loop containing nucleotide triphosphate hydrolases"/>
    <property type="match status" value="1"/>
</dbReference>
<dbReference type="InterPro" id="IPR027417">
    <property type="entry name" value="P-loop_NTPase"/>
</dbReference>
<keyword evidence="12 13" id="KW-0742">SOS response</keyword>
<gene>
    <name evidence="12 15" type="primary">recF</name>
    <name evidence="15" type="ORF">IAA19_07535</name>
</gene>
<dbReference type="PANTHER" id="PTHR32182:SF0">
    <property type="entry name" value="DNA REPLICATION AND REPAIR PROTEIN RECF"/>
    <property type="match status" value="1"/>
</dbReference>
<dbReference type="Gene3D" id="1.20.1050.90">
    <property type="entry name" value="RecF/RecN/SMC, N-terminal domain"/>
    <property type="match status" value="1"/>
</dbReference>
<evidence type="ECO:0000256" key="13">
    <source>
        <dbReference type="RuleBase" id="RU000578"/>
    </source>
</evidence>
<dbReference type="GO" id="GO:0006302">
    <property type="term" value="P:double-strand break repair"/>
    <property type="evidence" value="ECO:0007669"/>
    <property type="project" value="TreeGrafter"/>
</dbReference>
<feature type="binding site" evidence="12">
    <location>
        <begin position="32"/>
        <end position="39"/>
    </location>
    <ligand>
        <name>ATP</name>
        <dbReference type="ChEBI" id="CHEBI:30616"/>
    </ligand>
</feature>
<keyword evidence="5 12" id="KW-0235">DNA replication</keyword>
<proteinExistence type="inferred from homology"/>
<keyword evidence="8 12" id="KW-0067">ATP-binding</keyword>
<evidence type="ECO:0000313" key="15">
    <source>
        <dbReference type="EMBL" id="HIZ46849.1"/>
    </source>
</evidence>
<dbReference type="GO" id="GO:0000731">
    <property type="term" value="P:DNA synthesis involved in DNA repair"/>
    <property type="evidence" value="ECO:0007669"/>
    <property type="project" value="TreeGrafter"/>
</dbReference>
<comment type="subcellular location">
    <subcellularLocation>
        <location evidence="1 12 13">Cytoplasm</location>
    </subcellularLocation>
</comment>
<evidence type="ECO:0000313" key="16">
    <source>
        <dbReference type="Proteomes" id="UP000824062"/>
    </source>
</evidence>
<evidence type="ECO:0000256" key="2">
    <source>
        <dbReference type="ARBA" id="ARBA00008016"/>
    </source>
</evidence>
<keyword evidence="4 12" id="KW-0963">Cytoplasm</keyword>
<comment type="similarity">
    <text evidence="2 12 13">Belongs to the RecF family.</text>
</comment>
<dbReference type="InterPro" id="IPR001238">
    <property type="entry name" value="DNA-binding_RecF"/>
</dbReference>
<sequence>MGLLVTELSLADFRSFERLELELAPGVTVLAGPNATGKTNTVEAIQLLTAGFSFRRPQPRQLIREGASSARVDLRLVGDGRVVDHRCDVTDGARRFSRNGKRVQAADLPESLMSVLFTPDDLALVKRGAHERRDEIDSFARQANRGYARVLAEYQRAVEQRNRLLKEDVLDVSLLEAWDASVAVGGAAVLSARLRLFDRLARRTCEVYAELSGGEGLECRYVCSAGEQALGLERDALAELLLERLSEGRAEDLRRRQTCVGPHRDDVLFLVSGRDARSFASQGQQRTVALALKMAEVTLAGEILGSRPVLLLDDVMSELDERRRSAVVSFVDGGIQTVVTTTNLGYFSPDLLDLAKVVSFGER</sequence>
<accession>A0A9D2EZM4</accession>
<organism evidence="15 16">
    <name type="scientific">Candidatus Olsenella pullistercoris</name>
    <dbReference type="NCBI Taxonomy" id="2838712"/>
    <lineage>
        <taxon>Bacteria</taxon>
        <taxon>Bacillati</taxon>
        <taxon>Actinomycetota</taxon>
        <taxon>Coriobacteriia</taxon>
        <taxon>Coriobacteriales</taxon>
        <taxon>Atopobiaceae</taxon>
        <taxon>Olsenella</taxon>
    </lineage>
</organism>
<dbReference type="AlphaFoldDB" id="A0A9D2EZM4"/>
<evidence type="ECO:0000256" key="1">
    <source>
        <dbReference type="ARBA" id="ARBA00004496"/>
    </source>
</evidence>
<name>A0A9D2EZM4_9ACTN</name>
<dbReference type="GO" id="GO:0005524">
    <property type="term" value="F:ATP binding"/>
    <property type="evidence" value="ECO:0007669"/>
    <property type="project" value="UniProtKB-UniRule"/>
</dbReference>
<evidence type="ECO:0000256" key="10">
    <source>
        <dbReference type="ARBA" id="ARBA00023204"/>
    </source>
</evidence>
<comment type="caution">
    <text evidence="15">The sequence shown here is derived from an EMBL/GenBank/DDBJ whole genome shotgun (WGS) entry which is preliminary data.</text>
</comment>
<dbReference type="Proteomes" id="UP000824062">
    <property type="component" value="Unassembled WGS sequence"/>
</dbReference>
<keyword evidence="6 12" id="KW-0547">Nucleotide-binding</keyword>
<evidence type="ECO:0000256" key="9">
    <source>
        <dbReference type="ARBA" id="ARBA00023125"/>
    </source>
</evidence>
<evidence type="ECO:0000256" key="3">
    <source>
        <dbReference type="ARBA" id="ARBA00020170"/>
    </source>
</evidence>
<evidence type="ECO:0000256" key="8">
    <source>
        <dbReference type="ARBA" id="ARBA00022840"/>
    </source>
</evidence>
<comment type="function">
    <text evidence="11 12 13">The RecF protein is involved in DNA metabolism; it is required for DNA replication and normal SOS inducibility. RecF binds preferentially to single-stranded, linear DNA. It also seems to bind ATP.</text>
</comment>
<keyword evidence="10 12" id="KW-0234">DNA repair</keyword>
<dbReference type="GO" id="GO:0009432">
    <property type="term" value="P:SOS response"/>
    <property type="evidence" value="ECO:0007669"/>
    <property type="project" value="UniProtKB-UniRule"/>
</dbReference>
<dbReference type="GO" id="GO:0006260">
    <property type="term" value="P:DNA replication"/>
    <property type="evidence" value="ECO:0007669"/>
    <property type="project" value="UniProtKB-UniRule"/>
</dbReference>
<dbReference type="Pfam" id="PF02463">
    <property type="entry name" value="SMC_N"/>
    <property type="match status" value="1"/>
</dbReference>
<dbReference type="InterPro" id="IPR018078">
    <property type="entry name" value="DNA-binding_RecF_CS"/>
</dbReference>
<dbReference type="InterPro" id="IPR003395">
    <property type="entry name" value="RecF/RecN/SMC_N"/>
</dbReference>
<protein>
    <recommendedName>
        <fullName evidence="3 12">DNA replication and repair protein RecF</fullName>
    </recommendedName>
</protein>
<keyword evidence="9 12" id="KW-0238">DNA-binding</keyword>
<evidence type="ECO:0000256" key="5">
    <source>
        <dbReference type="ARBA" id="ARBA00022705"/>
    </source>
</evidence>
<evidence type="ECO:0000256" key="12">
    <source>
        <dbReference type="HAMAP-Rule" id="MF_00365"/>
    </source>
</evidence>
<evidence type="ECO:0000259" key="14">
    <source>
        <dbReference type="Pfam" id="PF02463"/>
    </source>
</evidence>
<evidence type="ECO:0000256" key="4">
    <source>
        <dbReference type="ARBA" id="ARBA00022490"/>
    </source>
</evidence>
<dbReference type="GO" id="GO:0005737">
    <property type="term" value="C:cytoplasm"/>
    <property type="evidence" value="ECO:0007669"/>
    <property type="project" value="UniProtKB-SubCell"/>
</dbReference>
<dbReference type="PANTHER" id="PTHR32182">
    <property type="entry name" value="DNA REPLICATION AND REPAIR PROTEIN RECF"/>
    <property type="match status" value="1"/>
</dbReference>
<reference evidence="15" key="2">
    <citation type="submission" date="2021-04" db="EMBL/GenBank/DDBJ databases">
        <authorList>
            <person name="Gilroy R."/>
        </authorList>
    </citation>
    <scope>NUCLEOTIDE SEQUENCE</scope>
    <source>
        <strain evidence="15">ChiHjej12B11-14209</strain>
    </source>
</reference>
<dbReference type="EMBL" id="DXBM01000063">
    <property type="protein sequence ID" value="HIZ46849.1"/>
    <property type="molecule type" value="Genomic_DNA"/>
</dbReference>
<keyword evidence="7 12" id="KW-0227">DNA damage</keyword>
<dbReference type="NCBIfam" id="TIGR00611">
    <property type="entry name" value="recf"/>
    <property type="match status" value="1"/>
</dbReference>
<evidence type="ECO:0000256" key="7">
    <source>
        <dbReference type="ARBA" id="ARBA00022763"/>
    </source>
</evidence>
<dbReference type="InterPro" id="IPR042174">
    <property type="entry name" value="RecF_2"/>
</dbReference>
<dbReference type="HAMAP" id="MF_00365">
    <property type="entry name" value="RecF"/>
    <property type="match status" value="1"/>
</dbReference>
<evidence type="ECO:0000256" key="6">
    <source>
        <dbReference type="ARBA" id="ARBA00022741"/>
    </source>
</evidence>
<feature type="domain" description="RecF/RecN/SMC N-terminal" evidence="14">
    <location>
        <begin position="5"/>
        <end position="343"/>
    </location>
</feature>
<dbReference type="PROSITE" id="PS00618">
    <property type="entry name" value="RECF_2"/>
    <property type="match status" value="1"/>
</dbReference>
<evidence type="ECO:0000256" key="11">
    <source>
        <dbReference type="ARBA" id="ARBA00025401"/>
    </source>
</evidence>